<evidence type="ECO:0000313" key="3">
    <source>
        <dbReference type="Proteomes" id="UP001209535"/>
    </source>
</evidence>
<reference evidence="2 3" key="1">
    <citation type="submission" date="2022-10" db="EMBL/GenBank/DDBJ databases">
        <title>Defluviimonas sp. nov., isolated from ocean surface sediments.</title>
        <authorList>
            <person name="He W."/>
            <person name="Wang L."/>
            <person name="Zhang D.-F."/>
        </authorList>
    </citation>
    <scope>NUCLEOTIDE SEQUENCE [LARGE SCALE GENOMIC DNA]</scope>
    <source>
        <strain evidence="2 3">WL0024</strain>
    </source>
</reference>
<keyword evidence="1" id="KW-0472">Membrane</keyword>
<dbReference type="Proteomes" id="UP001209535">
    <property type="component" value="Unassembled WGS sequence"/>
</dbReference>
<keyword evidence="3" id="KW-1185">Reference proteome</keyword>
<dbReference type="RefSeq" id="WP_263338603.1">
    <property type="nucleotide sequence ID" value="NZ_JAOVQO010000016.1"/>
</dbReference>
<dbReference type="EMBL" id="JAOVQO010000016">
    <property type="protein sequence ID" value="MCU9849639.1"/>
    <property type="molecule type" value="Genomic_DNA"/>
</dbReference>
<gene>
    <name evidence="2" type="ORF">OEZ60_16690</name>
</gene>
<keyword evidence="1" id="KW-1133">Transmembrane helix</keyword>
<sequence>MLKVLSFAGALAGAAALSQFPEFSQQYLQRLGGQVDALGQITAEFDASAEKAGLSRDAALASMSGTEFLGYRQEDMRRAFARHERLSSDLALLRVAGPFERVLLPHRFADRALLEATWADFKPAMPVTTAGLATAGAGFAGGWAAVAGLLSLILSPFRRRRLD</sequence>
<organism evidence="2 3">
    <name type="scientific">Albidovulum salinarum</name>
    <dbReference type="NCBI Taxonomy" id="2984153"/>
    <lineage>
        <taxon>Bacteria</taxon>
        <taxon>Pseudomonadati</taxon>
        <taxon>Pseudomonadota</taxon>
        <taxon>Alphaproteobacteria</taxon>
        <taxon>Rhodobacterales</taxon>
        <taxon>Paracoccaceae</taxon>
        <taxon>Albidovulum</taxon>
    </lineage>
</organism>
<protein>
    <submittedName>
        <fullName evidence="2">DUF2937 family protein</fullName>
    </submittedName>
</protein>
<keyword evidence="1" id="KW-0812">Transmembrane</keyword>
<dbReference type="Pfam" id="PF11157">
    <property type="entry name" value="DUF2937"/>
    <property type="match status" value="1"/>
</dbReference>
<proteinExistence type="predicted"/>
<name>A0ABT2X8D8_9RHOB</name>
<evidence type="ECO:0000256" key="1">
    <source>
        <dbReference type="SAM" id="Phobius"/>
    </source>
</evidence>
<comment type="caution">
    <text evidence="2">The sequence shown here is derived from an EMBL/GenBank/DDBJ whole genome shotgun (WGS) entry which is preliminary data.</text>
</comment>
<evidence type="ECO:0000313" key="2">
    <source>
        <dbReference type="EMBL" id="MCU9849639.1"/>
    </source>
</evidence>
<accession>A0ABT2X8D8</accession>
<feature type="transmembrane region" description="Helical" evidence="1">
    <location>
        <begin position="132"/>
        <end position="154"/>
    </location>
</feature>
<dbReference type="InterPro" id="IPR022584">
    <property type="entry name" value="DUF2937"/>
</dbReference>